<evidence type="ECO:0000256" key="1">
    <source>
        <dbReference type="ARBA" id="ARBA00022603"/>
    </source>
</evidence>
<dbReference type="InterPro" id="IPR029063">
    <property type="entry name" value="SAM-dependent_MTases_sf"/>
</dbReference>
<dbReference type="PANTHER" id="PTHR10509:SF14">
    <property type="entry name" value="CAFFEOYL-COA O-METHYLTRANSFERASE 3-RELATED"/>
    <property type="match status" value="1"/>
</dbReference>
<dbReference type="SUPFAM" id="SSF53335">
    <property type="entry name" value="S-adenosyl-L-methionine-dependent methyltransferases"/>
    <property type="match status" value="1"/>
</dbReference>
<evidence type="ECO:0000313" key="6">
    <source>
        <dbReference type="Proteomes" id="UP000242180"/>
    </source>
</evidence>
<dbReference type="InterPro" id="IPR050362">
    <property type="entry name" value="Cation-dep_OMT"/>
</dbReference>
<dbReference type="OMA" id="PYDMIFI"/>
<proteinExistence type="inferred from homology"/>
<dbReference type="EMBL" id="MCGN01000007">
    <property type="protein sequence ID" value="ORY94433.1"/>
    <property type="molecule type" value="Genomic_DNA"/>
</dbReference>
<dbReference type="GO" id="GO:0032259">
    <property type="term" value="P:methylation"/>
    <property type="evidence" value="ECO:0007669"/>
    <property type="project" value="UniProtKB-KW"/>
</dbReference>
<sequence length="318" mass="35977">MQYRVKLIFDQKYNSGPKTRLICRRHYPVFPHYLHKSAYRSIGLKQLSRSLLYFYPYLMQRYFSLARTIVRTQSKVRHYTTEHVKNASILKARGTYAELQYAVDHSTPIPQQSIWDDLVKETEKLDNAHMMAPKAQGLLLNQLVGMLGARNLLEIGTFTGSSTLALASAVSDSGSLVSLDMDPTVQGMAADAINKAGLKADLRLGNALESLGKLSQERRQFDFVFIDANKSDYANYLDCILDNNMLAERGVIVVDNVLFWGQVHRTAGYESYDPNTTSKRILKASKAIHAFNEKVRNDPRLQVVVLPAFDGISIIRRK</sequence>
<organism evidence="5 6">
    <name type="scientific">Syncephalastrum racemosum</name>
    <name type="common">Filamentous fungus</name>
    <dbReference type="NCBI Taxonomy" id="13706"/>
    <lineage>
        <taxon>Eukaryota</taxon>
        <taxon>Fungi</taxon>
        <taxon>Fungi incertae sedis</taxon>
        <taxon>Mucoromycota</taxon>
        <taxon>Mucoromycotina</taxon>
        <taxon>Mucoromycetes</taxon>
        <taxon>Mucorales</taxon>
        <taxon>Syncephalastraceae</taxon>
        <taxon>Syncephalastrum</taxon>
    </lineage>
</organism>
<keyword evidence="2 5" id="KW-0808">Transferase</keyword>
<reference evidence="5 6" key="1">
    <citation type="submission" date="2016-07" db="EMBL/GenBank/DDBJ databases">
        <title>Pervasive Adenine N6-methylation of Active Genes in Fungi.</title>
        <authorList>
            <consortium name="DOE Joint Genome Institute"/>
            <person name="Mondo S.J."/>
            <person name="Dannebaum R.O."/>
            <person name="Kuo R.C."/>
            <person name="Labutti K."/>
            <person name="Haridas S."/>
            <person name="Kuo A."/>
            <person name="Salamov A."/>
            <person name="Ahrendt S.R."/>
            <person name="Lipzen A."/>
            <person name="Sullivan W."/>
            <person name="Andreopoulos W.B."/>
            <person name="Clum A."/>
            <person name="Lindquist E."/>
            <person name="Daum C."/>
            <person name="Ramamoorthy G.K."/>
            <person name="Gryganskyi A."/>
            <person name="Culley D."/>
            <person name="Magnuson J.K."/>
            <person name="James T.Y."/>
            <person name="O'Malley M.A."/>
            <person name="Stajich J.E."/>
            <person name="Spatafora J.W."/>
            <person name="Visel A."/>
            <person name="Grigoriev I.V."/>
        </authorList>
    </citation>
    <scope>NUCLEOTIDE SEQUENCE [LARGE SCALE GENOMIC DNA]</scope>
    <source>
        <strain evidence="5 6">NRRL 2496</strain>
    </source>
</reference>
<dbReference type="Proteomes" id="UP000242180">
    <property type="component" value="Unassembled WGS sequence"/>
</dbReference>
<dbReference type="GO" id="GO:0008171">
    <property type="term" value="F:O-methyltransferase activity"/>
    <property type="evidence" value="ECO:0007669"/>
    <property type="project" value="InterPro"/>
</dbReference>
<dbReference type="PANTHER" id="PTHR10509">
    <property type="entry name" value="O-METHYLTRANSFERASE-RELATED"/>
    <property type="match status" value="1"/>
</dbReference>
<protein>
    <submittedName>
        <fullName evidence="5">O-methyltransferase-domain-containing protein</fullName>
    </submittedName>
</protein>
<evidence type="ECO:0000313" key="5">
    <source>
        <dbReference type="EMBL" id="ORY94433.1"/>
    </source>
</evidence>
<evidence type="ECO:0000256" key="3">
    <source>
        <dbReference type="ARBA" id="ARBA00022691"/>
    </source>
</evidence>
<keyword evidence="1 5" id="KW-0489">Methyltransferase</keyword>
<dbReference type="PROSITE" id="PS51682">
    <property type="entry name" value="SAM_OMT_I"/>
    <property type="match status" value="1"/>
</dbReference>
<dbReference type="InParanoid" id="A0A1X2H796"/>
<name>A0A1X2H796_SYNRA</name>
<gene>
    <name evidence="5" type="ORF">BCR43DRAFT_476168</name>
</gene>
<evidence type="ECO:0000256" key="4">
    <source>
        <dbReference type="ARBA" id="ARBA00023453"/>
    </source>
</evidence>
<accession>A0A1X2H796</accession>
<dbReference type="AlphaFoldDB" id="A0A1X2H796"/>
<dbReference type="CDD" id="cd02440">
    <property type="entry name" value="AdoMet_MTases"/>
    <property type="match status" value="1"/>
</dbReference>
<dbReference type="InterPro" id="IPR002935">
    <property type="entry name" value="SAM_O-MeTrfase"/>
</dbReference>
<dbReference type="GO" id="GO:0008757">
    <property type="term" value="F:S-adenosylmethionine-dependent methyltransferase activity"/>
    <property type="evidence" value="ECO:0007669"/>
    <property type="project" value="TreeGrafter"/>
</dbReference>
<dbReference type="Gene3D" id="3.40.50.150">
    <property type="entry name" value="Vaccinia Virus protein VP39"/>
    <property type="match status" value="1"/>
</dbReference>
<comment type="similarity">
    <text evidence="4">Belongs to the class I-like SAM-binding methyltransferase superfamily. Cation-dependent O-methyltransferase family.</text>
</comment>
<evidence type="ECO:0000256" key="2">
    <source>
        <dbReference type="ARBA" id="ARBA00022679"/>
    </source>
</evidence>
<comment type="caution">
    <text evidence="5">The sequence shown here is derived from an EMBL/GenBank/DDBJ whole genome shotgun (WGS) entry which is preliminary data.</text>
</comment>
<dbReference type="STRING" id="13706.A0A1X2H796"/>
<dbReference type="OrthoDB" id="10251242at2759"/>
<keyword evidence="3" id="KW-0949">S-adenosyl-L-methionine</keyword>
<keyword evidence="6" id="KW-1185">Reference proteome</keyword>
<dbReference type="Pfam" id="PF01596">
    <property type="entry name" value="Methyltransf_3"/>
    <property type="match status" value="1"/>
</dbReference>